<keyword evidence="3" id="KW-1185">Reference proteome</keyword>
<feature type="transmembrane region" description="Helical" evidence="1">
    <location>
        <begin position="66"/>
        <end position="84"/>
    </location>
</feature>
<keyword evidence="1" id="KW-0472">Membrane</keyword>
<protein>
    <submittedName>
        <fullName evidence="2">Uncharacterized protein</fullName>
    </submittedName>
</protein>
<dbReference type="Proteomes" id="UP000690515">
    <property type="component" value="Unassembled WGS sequence"/>
</dbReference>
<keyword evidence="1" id="KW-1133">Transmembrane helix</keyword>
<reference evidence="2 3" key="1">
    <citation type="submission" date="2021-04" db="EMBL/GenBank/DDBJ databases">
        <authorList>
            <person name="Pira H."/>
            <person name="Risdian C."/>
            <person name="Wink J."/>
        </authorList>
    </citation>
    <scope>NUCLEOTIDE SEQUENCE [LARGE SCALE GENOMIC DNA]</scope>
    <source>
        <strain evidence="2 3">WH53</strain>
    </source>
</reference>
<evidence type="ECO:0000256" key="1">
    <source>
        <dbReference type="SAM" id="Phobius"/>
    </source>
</evidence>
<gene>
    <name evidence="2" type="ORF">KCG35_24145</name>
</gene>
<evidence type="ECO:0000313" key="3">
    <source>
        <dbReference type="Proteomes" id="UP000690515"/>
    </source>
</evidence>
<dbReference type="RefSeq" id="WP_215822415.1">
    <property type="nucleotide sequence ID" value="NZ_JAGSOY010000163.1"/>
</dbReference>
<keyword evidence="1" id="KW-0812">Transmembrane</keyword>
<proteinExistence type="predicted"/>
<sequence>MKIFENDFFVDFRGVFAFEFLPDFIFFVVLIFVFGKLNDRFFYGTIICRPFQCVVRDRYDKNKNKLQFSILGLCLYVIWGGWFYQGSFKYLLYNYQASKALENGEYFIVKGYLKNLDKSYNFAIFNVEDESFTYGLSDNLCFTSGPVNKELKEGKLVEIHYLKDRVDREKDRNCILRMKIW</sequence>
<feature type="transmembrane region" description="Helical" evidence="1">
    <location>
        <begin position="12"/>
        <end position="34"/>
    </location>
</feature>
<dbReference type="EMBL" id="JAGSOY010000163">
    <property type="protein sequence ID" value="MBU2714146.1"/>
    <property type="molecule type" value="Genomic_DNA"/>
</dbReference>
<organism evidence="2 3">
    <name type="scientific">Zooshikella harenae</name>
    <dbReference type="NCBI Taxonomy" id="2827238"/>
    <lineage>
        <taxon>Bacteria</taxon>
        <taxon>Pseudomonadati</taxon>
        <taxon>Pseudomonadota</taxon>
        <taxon>Gammaproteobacteria</taxon>
        <taxon>Oceanospirillales</taxon>
        <taxon>Zooshikellaceae</taxon>
        <taxon>Zooshikella</taxon>
    </lineage>
</organism>
<evidence type="ECO:0000313" key="2">
    <source>
        <dbReference type="EMBL" id="MBU2714146.1"/>
    </source>
</evidence>
<name>A0ABS5ZJ88_9GAMM</name>
<accession>A0ABS5ZJ88</accession>
<comment type="caution">
    <text evidence="2">The sequence shown here is derived from an EMBL/GenBank/DDBJ whole genome shotgun (WGS) entry which is preliminary data.</text>
</comment>